<organism evidence="2 3">
    <name type="scientific">Xenoophorus captivus</name>
    <dbReference type="NCBI Taxonomy" id="1517983"/>
    <lineage>
        <taxon>Eukaryota</taxon>
        <taxon>Metazoa</taxon>
        <taxon>Chordata</taxon>
        <taxon>Craniata</taxon>
        <taxon>Vertebrata</taxon>
        <taxon>Euteleostomi</taxon>
        <taxon>Actinopterygii</taxon>
        <taxon>Neopterygii</taxon>
        <taxon>Teleostei</taxon>
        <taxon>Neoteleostei</taxon>
        <taxon>Acanthomorphata</taxon>
        <taxon>Ovalentaria</taxon>
        <taxon>Atherinomorphae</taxon>
        <taxon>Cyprinodontiformes</taxon>
        <taxon>Goodeidae</taxon>
        <taxon>Xenoophorus</taxon>
    </lineage>
</organism>
<dbReference type="Gene3D" id="1.10.840.10">
    <property type="entry name" value="Ras guanine-nucleotide exchange factors catalytic domain"/>
    <property type="match status" value="1"/>
</dbReference>
<protein>
    <submittedName>
        <fullName evidence="2">Son of sevenless 2</fullName>
    </submittedName>
</protein>
<keyword evidence="3" id="KW-1185">Reference proteome</keyword>
<comment type="caution">
    <text evidence="2">The sequence shown here is derived from an EMBL/GenBank/DDBJ whole genome shotgun (WGS) entry which is preliminary data.</text>
</comment>
<dbReference type="Proteomes" id="UP001434883">
    <property type="component" value="Unassembled WGS sequence"/>
</dbReference>
<evidence type="ECO:0000313" key="3">
    <source>
        <dbReference type="Proteomes" id="UP001434883"/>
    </source>
</evidence>
<dbReference type="EMBL" id="JAHRIN010075874">
    <property type="protein sequence ID" value="MEQ2217487.1"/>
    <property type="molecule type" value="Genomic_DNA"/>
</dbReference>
<evidence type="ECO:0000259" key="1">
    <source>
        <dbReference type="PROSITE" id="PS50003"/>
    </source>
</evidence>
<dbReference type="InterPro" id="IPR001849">
    <property type="entry name" value="PH_domain"/>
</dbReference>
<reference evidence="2 3" key="1">
    <citation type="submission" date="2021-06" db="EMBL/GenBank/DDBJ databases">
        <authorList>
            <person name="Palmer J.M."/>
        </authorList>
    </citation>
    <scope>NUCLEOTIDE SEQUENCE [LARGE SCALE GENOMIC DNA]</scope>
    <source>
        <strain evidence="2 3">XC_2019</strain>
        <tissue evidence="2">Muscle</tissue>
    </source>
</reference>
<sequence length="64" mass="7505">KSMRKWVESITKVIRRKLQIQSNGISHNITFESSPPPFEWHICKAGQSENFELMTLHPIEIARQ</sequence>
<dbReference type="PROSITE" id="PS50003">
    <property type="entry name" value="PH_DOMAIN"/>
    <property type="match status" value="1"/>
</dbReference>
<proteinExistence type="predicted"/>
<dbReference type="Gene3D" id="1.20.870.10">
    <property type="entry name" value="Son of sevenless (SoS) protein Chain: S domain 1"/>
    <property type="match status" value="1"/>
</dbReference>
<dbReference type="SUPFAM" id="SSF48366">
    <property type="entry name" value="Ras GEF"/>
    <property type="match status" value="1"/>
</dbReference>
<gene>
    <name evidence="2" type="primary">SOS2</name>
    <name evidence="2" type="ORF">XENOCAPTIV_011989</name>
</gene>
<name>A0ABV0SA95_9TELE</name>
<dbReference type="InterPro" id="IPR036964">
    <property type="entry name" value="RASGEF_cat_dom_sf"/>
</dbReference>
<accession>A0ABV0SA95</accession>
<evidence type="ECO:0000313" key="2">
    <source>
        <dbReference type="EMBL" id="MEQ2217487.1"/>
    </source>
</evidence>
<feature type="domain" description="PH" evidence="1">
    <location>
        <begin position="1"/>
        <end position="15"/>
    </location>
</feature>
<feature type="non-terminal residue" evidence="2">
    <location>
        <position position="1"/>
    </location>
</feature>
<dbReference type="InterPro" id="IPR023578">
    <property type="entry name" value="Ras_GEF_dom_sf"/>
</dbReference>